<dbReference type="AlphaFoldDB" id="A0AAV6K0Q3"/>
<evidence type="ECO:0008006" key="3">
    <source>
        <dbReference type="Google" id="ProtNLM"/>
    </source>
</evidence>
<protein>
    <recommendedName>
        <fullName evidence="3">RNase H type-1 domain-containing protein</fullName>
    </recommendedName>
</protein>
<keyword evidence="2" id="KW-1185">Reference proteome</keyword>
<comment type="caution">
    <text evidence="1">The sequence shown here is derived from an EMBL/GenBank/DDBJ whole genome shotgun (WGS) entry which is preliminary data.</text>
</comment>
<reference evidence="1 2" key="1">
    <citation type="submission" date="2020-08" db="EMBL/GenBank/DDBJ databases">
        <title>Plant Genome Project.</title>
        <authorList>
            <person name="Zhang R.-G."/>
        </authorList>
    </citation>
    <scope>NUCLEOTIDE SEQUENCE [LARGE SCALE GENOMIC DNA]</scope>
    <source>
        <strain evidence="1">WSP0</strain>
        <tissue evidence="1">Leaf</tissue>
    </source>
</reference>
<gene>
    <name evidence="1" type="ORF">RHGRI_018218</name>
</gene>
<name>A0AAV6K0Q3_9ERIC</name>
<dbReference type="EMBL" id="JACTNZ010000006">
    <property type="protein sequence ID" value="KAG5545974.1"/>
    <property type="molecule type" value="Genomic_DNA"/>
</dbReference>
<evidence type="ECO:0000313" key="2">
    <source>
        <dbReference type="Proteomes" id="UP000823749"/>
    </source>
</evidence>
<accession>A0AAV6K0Q3</accession>
<dbReference type="Proteomes" id="UP000823749">
    <property type="component" value="Chromosome 6"/>
</dbReference>
<organism evidence="1 2">
    <name type="scientific">Rhododendron griersonianum</name>
    <dbReference type="NCBI Taxonomy" id="479676"/>
    <lineage>
        <taxon>Eukaryota</taxon>
        <taxon>Viridiplantae</taxon>
        <taxon>Streptophyta</taxon>
        <taxon>Embryophyta</taxon>
        <taxon>Tracheophyta</taxon>
        <taxon>Spermatophyta</taxon>
        <taxon>Magnoliopsida</taxon>
        <taxon>eudicotyledons</taxon>
        <taxon>Gunneridae</taxon>
        <taxon>Pentapetalae</taxon>
        <taxon>asterids</taxon>
        <taxon>Ericales</taxon>
        <taxon>Ericaceae</taxon>
        <taxon>Ericoideae</taxon>
        <taxon>Rhodoreae</taxon>
        <taxon>Rhododendron</taxon>
    </lineage>
</organism>
<sequence>MDAMHLMEMSRVREIRRERREANQCADSLAKKSFDLCNQVYVSLVEPPMFLLQQLAKFVGVKYPKTIYV</sequence>
<evidence type="ECO:0000313" key="1">
    <source>
        <dbReference type="EMBL" id="KAG5545974.1"/>
    </source>
</evidence>
<proteinExistence type="predicted"/>